<feature type="compositionally biased region" description="Low complexity" evidence="6">
    <location>
        <begin position="330"/>
        <end position="379"/>
    </location>
</feature>
<dbReference type="GO" id="GO:0005576">
    <property type="term" value="C:extracellular region"/>
    <property type="evidence" value="ECO:0007669"/>
    <property type="project" value="UniProtKB-SubCell"/>
</dbReference>
<keyword evidence="4" id="KW-0928">Hypersensitive response elicitation</keyword>
<comment type="similarity">
    <text evidence="2">Belongs to the elicitin family.</text>
</comment>
<feature type="region of interest" description="Disordered" evidence="6">
    <location>
        <begin position="286"/>
        <end position="388"/>
    </location>
</feature>
<feature type="compositionally biased region" description="Low complexity" evidence="6">
    <location>
        <begin position="159"/>
        <end position="184"/>
    </location>
</feature>
<evidence type="ECO:0008006" key="9">
    <source>
        <dbReference type="Google" id="ProtNLM"/>
    </source>
</evidence>
<organism evidence="7 8">
    <name type="scientific">Phytophthora fragariae</name>
    <dbReference type="NCBI Taxonomy" id="53985"/>
    <lineage>
        <taxon>Eukaryota</taxon>
        <taxon>Sar</taxon>
        <taxon>Stramenopiles</taxon>
        <taxon>Oomycota</taxon>
        <taxon>Peronosporomycetes</taxon>
        <taxon>Peronosporales</taxon>
        <taxon>Peronosporaceae</taxon>
        <taxon>Phytophthora</taxon>
    </lineage>
</organism>
<feature type="region of interest" description="Disordered" evidence="6">
    <location>
        <begin position="159"/>
        <end position="199"/>
    </location>
</feature>
<dbReference type="Gene3D" id="1.10.239.10">
    <property type="entry name" value="Elicitin domain"/>
    <property type="match status" value="2"/>
</dbReference>
<feature type="compositionally biased region" description="Low complexity" evidence="6">
    <location>
        <begin position="286"/>
        <end position="322"/>
    </location>
</feature>
<keyword evidence="3" id="KW-0964">Secreted</keyword>
<feature type="compositionally biased region" description="Low complexity" evidence="6">
    <location>
        <begin position="30"/>
        <end position="56"/>
    </location>
</feature>
<keyword evidence="5" id="KW-1015">Disulfide bond</keyword>
<dbReference type="InterPro" id="IPR002200">
    <property type="entry name" value="Elicitin"/>
</dbReference>
<gene>
    <name evidence="7" type="ORF">PF010_g13060</name>
</gene>
<evidence type="ECO:0000256" key="6">
    <source>
        <dbReference type="SAM" id="MobiDB-lite"/>
    </source>
</evidence>
<dbReference type="EMBL" id="QXFX01000754">
    <property type="protein sequence ID" value="KAE9105320.1"/>
    <property type="molecule type" value="Genomic_DNA"/>
</dbReference>
<evidence type="ECO:0000313" key="7">
    <source>
        <dbReference type="EMBL" id="KAE9105320.1"/>
    </source>
</evidence>
<dbReference type="GO" id="GO:0052040">
    <property type="term" value="P:symbiont-mediated perturbation of host programmed cell death"/>
    <property type="evidence" value="ECO:0007669"/>
    <property type="project" value="UniProtKB-KW"/>
</dbReference>
<comment type="caution">
    <text evidence="7">The sequence shown here is derived from an EMBL/GenBank/DDBJ whole genome shotgun (WGS) entry which is preliminary data.</text>
</comment>
<proteinExistence type="inferred from homology"/>
<name>A0A6G0L1Z6_9STRA</name>
<evidence type="ECO:0000256" key="1">
    <source>
        <dbReference type="ARBA" id="ARBA00004613"/>
    </source>
</evidence>
<accession>A0A6G0L1Z6</accession>
<dbReference type="SMART" id="SM01187">
    <property type="entry name" value="Elicitin"/>
    <property type="match status" value="2"/>
</dbReference>
<dbReference type="Pfam" id="PF00964">
    <property type="entry name" value="Elicitin"/>
    <property type="match status" value="2"/>
</dbReference>
<dbReference type="InterPro" id="IPR036470">
    <property type="entry name" value="Elicitin_sf"/>
</dbReference>
<feature type="region of interest" description="Disordered" evidence="6">
    <location>
        <begin position="30"/>
        <end position="70"/>
    </location>
</feature>
<evidence type="ECO:0000256" key="2">
    <source>
        <dbReference type="ARBA" id="ARBA00009544"/>
    </source>
</evidence>
<comment type="subcellular location">
    <subcellularLocation>
        <location evidence="1">Secreted</location>
    </subcellularLocation>
</comment>
<dbReference type="SUPFAM" id="SSF48647">
    <property type="entry name" value="Fungal elicitin"/>
    <property type="match status" value="2"/>
</dbReference>
<evidence type="ECO:0000256" key="5">
    <source>
        <dbReference type="ARBA" id="ARBA00023157"/>
    </source>
</evidence>
<reference evidence="7 8" key="1">
    <citation type="submission" date="2018-09" db="EMBL/GenBank/DDBJ databases">
        <title>Genomic investigation of the strawberry pathogen Phytophthora fragariae indicates pathogenicity is determined by transcriptional variation in three key races.</title>
        <authorList>
            <person name="Adams T.M."/>
            <person name="Armitage A.D."/>
            <person name="Sobczyk M.K."/>
            <person name="Bates H.J."/>
            <person name="Dunwell J.M."/>
            <person name="Nellist C.F."/>
            <person name="Harrison R.J."/>
        </authorList>
    </citation>
    <scope>NUCLEOTIDE SEQUENCE [LARGE SCALE GENOMIC DNA]</scope>
    <source>
        <strain evidence="7 8">ONT-3</strain>
    </source>
</reference>
<dbReference type="Proteomes" id="UP000488956">
    <property type="component" value="Unassembled WGS sequence"/>
</dbReference>
<protein>
    <recommendedName>
        <fullName evidence="9">Elicitin-like protein</fullName>
    </recommendedName>
</protein>
<evidence type="ECO:0000256" key="3">
    <source>
        <dbReference type="ARBA" id="ARBA00022525"/>
    </source>
</evidence>
<evidence type="ECO:0000256" key="4">
    <source>
        <dbReference type="ARBA" id="ARBA00022978"/>
    </source>
</evidence>
<sequence length="388" mass="39075">MVAIDCRIPVGGKILLLADLVNYVANQCSASTTTPSTTTTATETPPTPASTTEAPTTPAPTTPAPTTATPVTSCATKTISSLLTDANIDQCASDSGYSFTSGVQPDSEEVAGMCASSACANLLADVEAMGLSECFLPIGDKIYLFRDLVDYVADQCSASTTTPSTTATATETPPTPASTTEAPTTPAPTTPAPTTATPVTSCATKTISSLLTDANIDQCASDSGYSFTSGVQPDSEEVAGKCASSACANLLADVEAMGLSECFLPIGDKIYLFRDLVDYVADQCSASTTTPSTTAPATETPTNSASGFGSSSMESPSTQFPSTTPPPADSPATSLPGSDSPTTGSPSTNAPETESPSTSSSSSSTESPTTDTPTVNTPEPTSPTHDSC</sequence>
<evidence type="ECO:0000313" key="8">
    <source>
        <dbReference type="Proteomes" id="UP000488956"/>
    </source>
</evidence>
<dbReference type="AlphaFoldDB" id="A0A6G0L1Z6"/>